<gene>
    <name evidence="1" type="ORF">SVIM_LOCUS393895</name>
</gene>
<evidence type="ECO:0000313" key="1">
    <source>
        <dbReference type="EMBL" id="VFU55457.1"/>
    </source>
</evidence>
<protein>
    <recommendedName>
        <fullName evidence="2">F-box domain-containing protein</fullName>
    </recommendedName>
</protein>
<organism evidence="1">
    <name type="scientific">Salix viminalis</name>
    <name type="common">Common osier</name>
    <name type="synonym">Basket willow</name>
    <dbReference type="NCBI Taxonomy" id="40686"/>
    <lineage>
        <taxon>Eukaryota</taxon>
        <taxon>Viridiplantae</taxon>
        <taxon>Streptophyta</taxon>
        <taxon>Embryophyta</taxon>
        <taxon>Tracheophyta</taxon>
        <taxon>Spermatophyta</taxon>
        <taxon>Magnoliopsida</taxon>
        <taxon>eudicotyledons</taxon>
        <taxon>Gunneridae</taxon>
        <taxon>Pentapetalae</taxon>
        <taxon>rosids</taxon>
        <taxon>fabids</taxon>
        <taxon>Malpighiales</taxon>
        <taxon>Salicaceae</taxon>
        <taxon>Saliceae</taxon>
        <taxon>Salix</taxon>
    </lineage>
</organism>
<sequence>MSCYISNLPNHILETIYSKVTISALKSCRDVCNVSNPVTGEIVHLPQLEHDKYSKANIICILFEPDIFKAMDLNELEKRWDHSAV</sequence>
<accession>A0A6N2MMJ1</accession>
<reference evidence="1" key="1">
    <citation type="submission" date="2019-03" db="EMBL/GenBank/DDBJ databases">
        <authorList>
            <person name="Mank J."/>
            <person name="Almeida P."/>
        </authorList>
    </citation>
    <scope>NUCLEOTIDE SEQUENCE</scope>
    <source>
        <strain evidence="1">78183</strain>
    </source>
</reference>
<evidence type="ECO:0008006" key="2">
    <source>
        <dbReference type="Google" id="ProtNLM"/>
    </source>
</evidence>
<dbReference type="EMBL" id="CAADRP010001885">
    <property type="protein sequence ID" value="VFU55457.1"/>
    <property type="molecule type" value="Genomic_DNA"/>
</dbReference>
<name>A0A6N2MMJ1_SALVM</name>
<dbReference type="AlphaFoldDB" id="A0A6N2MMJ1"/>
<proteinExistence type="predicted"/>